<proteinExistence type="predicted"/>
<accession>A0ABS8EIV1</accession>
<dbReference type="RefSeq" id="WP_227475389.1">
    <property type="nucleotide sequence ID" value="NZ_JAFMPT010000001.1"/>
</dbReference>
<protein>
    <submittedName>
        <fullName evidence="2">Uncharacterized protein</fullName>
    </submittedName>
</protein>
<evidence type="ECO:0000313" key="3">
    <source>
        <dbReference type="Proteomes" id="UP000778797"/>
    </source>
</evidence>
<feature type="chain" id="PRO_5045286200" evidence="1">
    <location>
        <begin position="22"/>
        <end position="85"/>
    </location>
</feature>
<sequence>MKKIIVIIAILILPVAGFAQSTDTTIATITTEIIAEKVEEVKPKKASSVIKAKLIRLNHRKSNDIISVKAYRKSLHVKMRTKKLC</sequence>
<keyword evidence="1" id="KW-0732">Signal</keyword>
<comment type="caution">
    <text evidence="2">The sequence shown here is derived from an EMBL/GenBank/DDBJ whole genome shotgun (WGS) entry which is preliminary data.</text>
</comment>
<keyword evidence="3" id="KW-1185">Reference proteome</keyword>
<dbReference type="EMBL" id="JAFMPT010000001">
    <property type="protein sequence ID" value="MCC1482972.1"/>
    <property type="molecule type" value="Genomic_DNA"/>
</dbReference>
<dbReference type="Proteomes" id="UP000778797">
    <property type="component" value="Unassembled WGS sequence"/>
</dbReference>
<reference evidence="3" key="1">
    <citation type="submission" date="2021-03" db="EMBL/GenBank/DDBJ databases">
        <title>Genome of Cognatishimia sp. F0-27.</title>
        <authorList>
            <person name="Ping X."/>
        </authorList>
    </citation>
    <scope>NUCLEOTIDE SEQUENCE [LARGE SCALE GENOMIC DNA]</scope>
    <source>
        <strain evidence="3">E313</strain>
    </source>
</reference>
<evidence type="ECO:0000313" key="2">
    <source>
        <dbReference type="EMBL" id="MCC1482972.1"/>
    </source>
</evidence>
<reference evidence="3" key="2">
    <citation type="submission" date="2023-07" db="EMBL/GenBank/DDBJ databases">
        <title>Genome of Winogradskyella sp. E313.</title>
        <authorList>
            <person name="Zhou Y."/>
        </authorList>
    </citation>
    <scope>NUCLEOTIDE SEQUENCE [LARGE SCALE GENOMIC DNA]</scope>
    <source>
        <strain evidence="3">E313</strain>
    </source>
</reference>
<name>A0ABS8EIV1_9FLAO</name>
<organism evidence="2 3">
    <name type="scientific">Winogradskyella immobilis</name>
    <dbReference type="NCBI Taxonomy" id="2816852"/>
    <lineage>
        <taxon>Bacteria</taxon>
        <taxon>Pseudomonadati</taxon>
        <taxon>Bacteroidota</taxon>
        <taxon>Flavobacteriia</taxon>
        <taxon>Flavobacteriales</taxon>
        <taxon>Flavobacteriaceae</taxon>
        <taxon>Winogradskyella</taxon>
    </lineage>
</organism>
<feature type="signal peptide" evidence="1">
    <location>
        <begin position="1"/>
        <end position="21"/>
    </location>
</feature>
<gene>
    <name evidence="2" type="ORF">J1C55_00080</name>
</gene>
<evidence type="ECO:0000256" key="1">
    <source>
        <dbReference type="SAM" id="SignalP"/>
    </source>
</evidence>